<evidence type="ECO:0000313" key="2">
    <source>
        <dbReference type="EMBL" id="GAA1646723.1"/>
    </source>
</evidence>
<evidence type="ECO:0000256" key="1">
    <source>
        <dbReference type="SAM" id="MobiDB-lite"/>
    </source>
</evidence>
<accession>A0ABP4RHC5</accession>
<dbReference type="Proteomes" id="UP001501319">
    <property type="component" value="Unassembled WGS sequence"/>
</dbReference>
<reference evidence="3" key="1">
    <citation type="journal article" date="2019" name="Int. J. Syst. Evol. Microbiol.">
        <title>The Global Catalogue of Microorganisms (GCM) 10K type strain sequencing project: providing services to taxonomists for standard genome sequencing and annotation.</title>
        <authorList>
            <consortium name="The Broad Institute Genomics Platform"/>
            <consortium name="The Broad Institute Genome Sequencing Center for Infectious Disease"/>
            <person name="Wu L."/>
            <person name="Ma J."/>
        </authorList>
    </citation>
    <scope>NUCLEOTIDE SEQUENCE [LARGE SCALE GENOMIC DNA]</scope>
    <source>
        <strain evidence="3">JCM 14306</strain>
    </source>
</reference>
<organism evidence="2 3">
    <name type="scientific">Kribbella alba</name>
    <dbReference type="NCBI Taxonomy" id="190197"/>
    <lineage>
        <taxon>Bacteria</taxon>
        <taxon>Bacillati</taxon>
        <taxon>Actinomycetota</taxon>
        <taxon>Actinomycetes</taxon>
        <taxon>Propionibacteriales</taxon>
        <taxon>Kribbellaceae</taxon>
        <taxon>Kribbella</taxon>
    </lineage>
</organism>
<name>A0ABP4RHC5_9ACTN</name>
<proteinExistence type="predicted"/>
<feature type="region of interest" description="Disordered" evidence="1">
    <location>
        <begin position="25"/>
        <end position="44"/>
    </location>
</feature>
<dbReference type="EMBL" id="BAAANE010000007">
    <property type="protein sequence ID" value="GAA1646723.1"/>
    <property type="molecule type" value="Genomic_DNA"/>
</dbReference>
<comment type="caution">
    <text evidence="2">The sequence shown here is derived from an EMBL/GenBank/DDBJ whole genome shotgun (WGS) entry which is preliminary data.</text>
</comment>
<sequence length="60" mass="6341">MMVENPMASRTATGSQVTRMVSRIPLTRPSTQVPGGGPTGWAGLWGSRGSDIGVTLLVQW</sequence>
<evidence type="ECO:0000313" key="3">
    <source>
        <dbReference type="Proteomes" id="UP001501319"/>
    </source>
</evidence>
<protein>
    <submittedName>
        <fullName evidence="2">Uncharacterized protein</fullName>
    </submittedName>
</protein>
<gene>
    <name evidence="2" type="ORF">GCM10009744_42350</name>
</gene>
<keyword evidence="3" id="KW-1185">Reference proteome</keyword>